<dbReference type="EMBL" id="JX624730">
    <property type="protein sequence ID" value="AGI96034.1"/>
    <property type="molecule type" value="Genomic_DNA"/>
</dbReference>
<feature type="transmembrane region" description="Helical" evidence="1">
    <location>
        <begin position="27"/>
        <end position="53"/>
    </location>
</feature>
<feature type="transmembrane region" description="Helical" evidence="1">
    <location>
        <begin position="228"/>
        <end position="248"/>
    </location>
</feature>
<feature type="transmembrane region" description="Helical" evidence="1">
    <location>
        <begin position="196"/>
        <end position="216"/>
    </location>
</feature>
<name>S4UGQ1_9BILA</name>
<feature type="transmembrane region" description="Helical" evidence="1">
    <location>
        <begin position="109"/>
        <end position="139"/>
    </location>
</feature>
<keyword evidence="2" id="KW-0496">Mitochondrion</keyword>
<protein>
    <submittedName>
        <fullName evidence="2">NADH dehydrogenase subunit 2</fullName>
    </submittedName>
</protein>
<dbReference type="AlphaFoldDB" id="S4UGQ1"/>
<keyword evidence="1" id="KW-0812">Transmembrane</keyword>
<reference evidence="2" key="1">
    <citation type="journal article" date="2013" name="BMC Genomics">
        <title>The complete mitochondrial genomes of three parasitic nematodes of birds: a unique gene order and insights into nematode phylogeny.</title>
        <authorList>
            <person name="Liu G.H."/>
            <person name="Shao R."/>
            <person name="Li J.Y."/>
            <person name="Zhou D.H."/>
            <person name="Li H."/>
            <person name="Zhu X.Q."/>
        </authorList>
    </citation>
    <scope>NUCLEOTIDE SEQUENCE</scope>
</reference>
<organism evidence="2">
    <name type="scientific">Ascaridia sp. GHL-2013</name>
    <dbReference type="NCBI Taxonomy" id="1316655"/>
    <lineage>
        <taxon>Eukaryota</taxon>
        <taxon>Metazoa</taxon>
        <taxon>Ecdysozoa</taxon>
        <taxon>Nematoda</taxon>
        <taxon>Chromadorea</taxon>
        <taxon>Rhabditida</taxon>
        <taxon>Spirurina</taxon>
        <taxon>Ascaridomorpha</taxon>
        <taxon>Heterakoidea</taxon>
        <taxon>Ascaridiidae</taxon>
        <taxon>Ascaridia</taxon>
    </lineage>
</organism>
<evidence type="ECO:0000256" key="1">
    <source>
        <dbReference type="SAM" id="Phobius"/>
    </source>
</evidence>
<accession>S4UGQ1</accession>
<feature type="transmembrane region" description="Helical" evidence="1">
    <location>
        <begin position="146"/>
        <end position="176"/>
    </location>
</feature>
<sequence length="278" mass="32006">MVLLMLVVLILSLLSFCSSNFFVWWGVFVLMTMVFLLVMKFSSGSGGMINYFVIQESLGLFFLIFSGSVLQFMIVMMKVGVSPLHFWVFSVVNDLSNWGLMWFLTFQKLPFFSVLVLLSCLDFVCLFVFGIVLCCLFVLVVKSYKICLFCLLLSLYIGFCYWVFFFLGVCICFFIICSNDFIDFLFYQKEMYDVGWETVLIFMNIPFGVSFFVKIFSLGSLVLSLSGFMLFLLFLMFLTTLSVGLWIVNKSMFGGLELDENHKSFCYLVVPLMVSILL</sequence>
<evidence type="ECO:0000313" key="2">
    <source>
        <dbReference type="EMBL" id="AGI96034.1"/>
    </source>
</evidence>
<proteinExistence type="predicted"/>
<keyword evidence="1" id="KW-1133">Transmembrane helix</keyword>
<geneLocation type="mitochondrion" evidence="2"/>
<keyword evidence="1" id="KW-0472">Membrane</keyword>
<gene>
    <name evidence="2" type="primary">nad2</name>
</gene>
<feature type="transmembrane region" description="Helical" evidence="1">
    <location>
        <begin position="60"/>
        <end position="89"/>
    </location>
</feature>